<evidence type="ECO:0000256" key="1">
    <source>
        <dbReference type="ARBA" id="ARBA00007320"/>
    </source>
</evidence>
<dbReference type="GO" id="GO:0006412">
    <property type="term" value="P:translation"/>
    <property type="evidence" value="ECO:0007669"/>
    <property type="project" value="UniProtKB-UniRule"/>
</dbReference>
<dbReference type="PANTHER" id="PTHR12934:SF11">
    <property type="entry name" value="LARGE RIBOSOMAL SUBUNIT PROTEIN UL15M"/>
    <property type="match status" value="1"/>
</dbReference>
<comment type="similarity">
    <text evidence="1 4 5">Belongs to the universal ribosomal protein uL15 family.</text>
</comment>
<name>A0A5C1QK86_9SPIO</name>
<keyword evidence="3 4" id="KW-0687">Ribonucleoprotein</keyword>
<dbReference type="InterPro" id="IPR001196">
    <property type="entry name" value="Ribosomal_uL15_CS"/>
</dbReference>
<dbReference type="RefSeq" id="WP_149486626.1">
    <property type="nucleotide sequence ID" value="NZ_CP036150.1"/>
</dbReference>
<keyword evidence="4" id="KW-0694">RNA-binding</keyword>
<dbReference type="OrthoDB" id="9810293at2"/>
<evidence type="ECO:0000259" key="7">
    <source>
        <dbReference type="Pfam" id="PF00828"/>
    </source>
</evidence>
<dbReference type="HAMAP" id="MF_01341">
    <property type="entry name" value="Ribosomal_uL15"/>
    <property type="match status" value="1"/>
</dbReference>
<evidence type="ECO:0000313" key="8">
    <source>
        <dbReference type="EMBL" id="QEN08545.1"/>
    </source>
</evidence>
<comment type="subunit">
    <text evidence="4">Part of the 50S ribosomal subunit.</text>
</comment>
<dbReference type="GO" id="GO:0022625">
    <property type="term" value="C:cytosolic large ribosomal subunit"/>
    <property type="evidence" value="ECO:0007669"/>
    <property type="project" value="TreeGrafter"/>
</dbReference>
<dbReference type="Proteomes" id="UP000324209">
    <property type="component" value="Chromosome"/>
</dbReference>
<evidence type="ECO:0000256" key="6">
    <source>
        <dbReference type="SAM" id="MobiDB-lite"/>
    </source>
</evidence>
<dbReference type="GO" id="GO:0019843">
    <property type="term" value="F:rRNA binding"/>
    <property type="evidence" value="ECO:0007669"/>
    <property type="project" value="UniProtKB-UniRule"/>
</dbReference>
<dbReference type="Gene3D" id="3.100.10.10">
    <property type="match status" value="1"/>
</dbReference>
<comment type="function">
    <text evidence="4">Binds to the 23S rRNA.</text>
</comment>
<accession>A0A5C1QK86</accession>
<proteinExistence type="inferred from homology"/>
<keyword evidence="4" id="KW-0699">rRNA-binding</keyword>
<feature type="domain" description="Large ribosomal subunit protein uL15/eL18" evidence="7">
    <location>
        <begin position="79"/>
        <end position="147"/>
    </location>
</feature>
<dbReference type="AlphaFoldDB" id="A0A5C1QK86"/>
<protein>
    <recommendedName>
        <fullName evidence="4">Large ribosomal subunit protein uL15</fullName>
    </recommendedName>
</protein>
<dbReference type="NCBIfam" id="TIGR01071">
    <property type="entry name" value="rplO_bact"/>
    <property type="match status" value="1"/>
</dbReference>
<dbReference type="InterPro" id="IPR030878">
    <property type="entry name" value="Ribosomal_uL15"/>
</dbReference>
<dbReference type="EMBL" id="CP036150">
    <property type="protein sequence ID" value="QEN08545.1"/>
    <property type="molecule type" value="Genomic_DNA"/>
</dbReference>
<dbReference type="GO" id="GO:0003735">
    <property type="term" value="F:structural constituent of ribosome"/>
    <property type="evidence" value="ECO:0007669"/>
    <property type="project" value="InterPro"/>
</dbReference>
<keyword evidence="9" id="KW-1185">Reference proteome</keyword>
<evidence type="ECO:0000313" key="9">
    <source>
        <dbReference type="Proteomes" id="UP000324209"/>
    </source>
</evidence>
<dbReference type="InterPro" id="IPR005749">
    <property type="entry name" value="Ribosomal_uL15_bac-type"/>
</dbReference>
<reference evidence="8 9" key="1">
    <citation type="submission" date="2019-02" db="EMBL/GenBank/DDBJ databases">
        <title>Complete Genome Sequence and Methylome Analysis of free living Spirochaetas.</title>
        <authorList>
            <person name="Fomenkov A."/>
            <person name="Dubinina G."/>
            <person name="Leshcheva N."/>
            <person name="Mikheeva N."/>
            <person name="Grabovich M."/>
            <person name="Vincze T."/>
            <person name="Roberts R.J."/>
        </authorList>
    </citation>
    <scope>NUCLEOTIDE SEQUENCE [LARGE SCALE GENOMIC DNA]</scope>
    <source>
        <strain evidence="8 9">K2</strain>
    </source>
</reference>
<feature type="compositionally biased region" description="Gly residues" evidence="6">
    <location>
        <begin position="22"/>
        <end position="32"/>
    </location>
</feature>
<organism evidence="8 9">
    <name type="scientific">Oceanispirochaeta crateris</name>
    <dbReference type="NCBI Taxonomy" id="2518645"/>
    <lineage>
        <taxon>Bacteria</taxon>
        <taxon>Pseudomonadati</taxon>
        <taxon>Spirochaetota</taxon>
        <taxon>Spirochaetia</taxon>
        <taxon>Spirochaetales</taxon>
        <taxon>Spirochaetaceae</taxon>
        <taxon>Oceanispirochaeta</taxon>
    </lineage>
</organism>
<dbReference type="SUPFAM" id="SSF52080">
    <property type="entry name" value="Ribosomal proteins L15p and L18e"/>
    <property type="match status" value="1"/>
</dbReference>
<dbReference type="PROSITE" id="PS00475">
    <property type="entry name" value="RIBOSOMAL_L15"/>
    <property type="match status" value="1"/>
</dbReference>
<sequence length="153" mass="16404">MSSVFELKAPQGANRKKKVLGRGHGAGTGKTSGKGHKGQKSRSGGNVRPGFEGGQMPLYRRVAARGFSNYMFKKTYVPVNLILLENNYSDGEVVSLETLVEKGLIKKSEKSIKILGDGELSKKLDVQIEKVSAGAVAKIEKAGGKVVKNSNQE</sequence>
<evidence type="ECO:0000256" key="4">
    <source>
        <dbReference type="HAMAP-Rule" id="MF_01341"/>
    </source>
</evidence>
<evidence type="ECO:0000256" key="2">
    <source>
        <dbReference type="ARBA" id="ARBA00022980"/>
    </source>
</evidence>
<evidence type="ECO:0000256" key="5">
    <source>
        <dbReference type="RuleBase" id="RU003888"/>
    </source>
</evidence>
<evidence type="ECO:0000256" key="3">
    <source>
        <dbReference type="ARBA" id="ARBA00023274"/>
    </source>
</evidence>
<dbReference type="InterPro" id="IPR036227">
    <property type="entry name" value="Ribosomal_uL15/eL18_sf"/>
</dbReference>
<keyword evidence="2 4" id="KW-0689">Ribosomal protein</keyword>
<dbReference type="KEGG" id="ock:EXM22_11315"/>
<gene>
    <name evidence="4" type="primary">rplO</name>
    <name evidence="8" type="ORF">EXM22_11315</name>
</gene>
<dbReference type="PANTHER" id="PTHR12934">
    <property type="entry name" value="50S RIBOSOMAL PROTEIN L15"/>
    <property type="match status" value="1"/>
</dbReference>
<dbReference type="Pfam" id="PF00828">
    <property type="entry name" value="Ribosomal_L27A"/>
    <property type="match status" value="1"/>
</dbReference>
<dbReference type="InterPro" id="IPR021131">
    <property type="entry name" value="Ribosomal_uL15/eL18"/>
</dbReference>
<feature type="region of interest" description="Disordered" evidence="6">
    <location>
        <begin position="1"/>
        <end position="54"/>
    </location>
</feature>